<organism evidence="2 3">
    <name type="scientific">Halopenitus malekzadehii</name>
    <dbReference type="NCBI Taxonomy" id="1267564"/>
    <lineage>
        <taxon>Archaea</taxon>
        <taxon>Methanobacteriati</taxon>
        <taxon>Methanobacteriota</taxon>
        <taxon>Stenosarchaea group</taxon>
        <taxon>Halobacteria</taxon>
        <taxon>Halobacteriales</taxon>
        <taxon>Haloferacaceae</taxon>
        <taxon>Halopenitus</taxon>
    </lineage>
</organism>
<gene>
    <name evidence="2" type="ORF">SAMN05192561_12315</name>
</gene>
<reference evidence="2 3" key="1">
    <citation type="submission" date="2016-10" db="EMBL/GenBank/DDBJ databases">
        <authorList>
            <person name="de Groot N.N."/>
        </authorList>
    </citation>
    <scope>NUCLEOTIDE SEQUENCE [LARGE SCALE GENOMIC DNA]</scope>
    <source>
        <strain evidence="2 3">IBRC-M10418</strain>
    </source>
</reference>
<dbReference type="STRING" id="1267564.SAMN05192561_12315"/>
<feature type="transmembrane region" description="Helical" evidence="1">
    <location>
        <begin position="28"/>
        <end position="47"/>
    </location>
</feature>
<feature type="transmembrane region" description="Helical" evidence="1">
    <location>
        <begin position="139"/>
        <end position="159"/>
    </location>
</feature>
<proteinExistence type="predicted"/>
<accession>A0A1H6K2K2</accession>
<name>A0A1H6K2K2_9EURY</name>
<keyword evidence="3" id="KW-1185">Reference proteome</keyword>
<sequence>MDRDGSMDRDGRPATVASLLGRRYRPRGLDVLVILAIVVLAASLVPVPDGGLTGGDPGGGPIPFGLDPFPVRLDPFLVSHLIAYGALAVSCRRVLTAASVGWSRVAVLAAAVVLATGYGAVIEVLQVPLPWRSGGLVDAGINAVGAGVGVVLDSVGRVLRRAVRR</sequence>
<dbReference type="NCBIfam" id="NF037970">
    <property type="entry name" value="vanZ_1"/>
    <property type="match status" value="1"/>
</dbReference>
<evidence type="ECO:0000313" key="2">
    <source>
        <dbReference type="EMBL" id="SEH65968.1"/>
    </source>
</evidence>
<keyword evidence="1" id="KW-0472">Membrane</keyword>
<dbReference type="EMBL" id="FNWU01000023">
    <property type="protein sequence ID" value="SEH65968.1"/>
    <property type="molecule type" value="Genomic_DNA"/>
</dbReference>
<dbReference type="AlphaFoldDB" id="A0A1H6K2K2"/>
<evidence type="ECO:0000256" key="1">
    <source>
        <dbReference type="SAM" id="Phobius"/>
    </source>
</evidence>
<feature type="transmembrane region" description="Helical" evidence="1">
    <location>
        <begin position="76"/>
        <end position="95"/>
    </location>
</feature>
<feature type="transmembrane region" description="Helical" evidence="1">
    <location>
        <begin position="107"/>
        <end position="127"/>
    </location>
</feature>
<protein>
    <recommendedName>
        <fullName evidence="4">VanZ like family protein</fullName>
    </recommendedName>
</protein>
<keyword evidence="1" id="KW-1133">Transmembrane helix</keyword>
<dbReference type="Proteomes" id="UP000199215">
    <property type="component" value="Unassembled WGS sequence"/>
</dbReference>
<evidence type="ECO:0008006" key="4">
    <source>
        <dbReference type="Google" id="ProtNLM"/>
    </source>
</evidence>
<keyword evidence="1" id="KW-0812">Transmembrane</keyword>
<evidence type="ECO:0000313" key="3">
    <source>
        <dbReference type="Proteomes" id="UP000199215"/>
    </source>
</evidence>